<proteinExistence type="predicted"/>
<name>A0A2P2J3Y2_RHIMU</name>
<reference evidence="1" key="1">
    <citation type="submission" date="2018-02" db="EMBL/GenBank/DDBJ databases">
        <title>Rhizophora mucronata_Transcriptome.</title>
        <authorList>
            <person name="Meera S.P."/>
            <person name="Sreeshan A."/>
            <person name="Augustine A."/>
        </authorList>
    </citation>
    <scope>NUCLEOTIDE SEQUENCE</scope>
    <source>
        <tissue evidence="1">Leaf</tissue>
    </source>
</reference>
<dbReference type="EMBL" id="GGEC01007692">
    <property type="protein sequence ID" value="MBW88175.1"/>
    <property type="molecule type" value="Transcribed_RNA"/>
</dbReference>
<protein>
    <submittedName>
        <fullName evidence="1">Uncharacterized protein</fullName>
    </submittedName>
</protein>
<organism evidence="1">
    <name type="scientific">Rhizophora mucronata</name>
    <name type="common">Asiatic mangrove</name>
    <dbReference type="NCBI Taxonomy" id="61149"/>
    <lineage>
        <taxon>Eukaryota</taxon>
        <taxon>Viridiplantae</taxon>
        <taxon>Streptophyta</taxon>
        <taxon>Embryophyta</taxon>
        <taxon>Tracheophyta</taxon>
        <taxon>Spermatophyta</taxon>
        <taxon>Magnoliopsida</taxon>
        <taxon>eudicotyledons</taxon>
        <taxon>Gunneridae</taxon>
        <taxon>Pentapetalae</taxon>
        <taxon>rosids</taxon>
        <taxon>fabids</taxon>
        <taxon>Malpighiales</taxon>
        <taxon>Rhizophoraceae</taxon>
        <taxon>Rhizophora</taxon>
    </lineage>
</organism>
<sequence>MILVQKNIYS</sequence>
<evidence type="ECO:0000313" key="1">
    <source>
        <dbReference type="EMBL" id="MBW88175.1"/>
    </source>
</evidence>
<accession>A0A2P2J3Y2</accession>